<comment type="caution">
    <text evidence="3">The sequence shown here is derived from an EMBL/GenBank/DDBJ whole genome shotgun (WGS) entry which is preliminary data.</text>
</comment>
<name>A0A1Y1UWS1_9FUNG</name>
<dbReference type="Proteomes" id="UP000193719">
    <property type="component" value="Unassembled WGS sequence"/>
</dbReference>
<feature type="compositionally biased region" description="Basic and acidic residues" evidence="1">
    <location>
        <begin position="388"/>
        <end position="406"/>
    </location>
</feature>
<evidence type="ECO:0000313" key="4">
    <source>
        <dbReference type="Proteomes" id="UP000193719"/>
    </source>
</evidence>
<evidence type="ECO:0000259" key="2">
    <source>
        <dbReference type="PROSITE" id="PS50003"/>
    </source>
</evidence>
<feature type="region of interest" description="Disordered" evidence="1">
    <location>
        <begin position="133"/>
        <end position="154"/>
    </location>
</feature>
<dbReference type="Gene3D" id="2.30.29.30">
    <property type="entry name" value="Pleckstrin-homology domain (PH domain)/Phosphotyrosine-binding domain (PTB)"/>
    <property type="match status" value="1"/>
</dbReference>
<accession>A0A1Y1UWS1</accession>
<dbReference type="SMART" id="SM00233">
    <property type="entry name" value="PH"/>
    <property type="match status" value="1"/>
</dbReference>
<gene>
    <name evidence="3" type="ORF">BCR36DRAFT_338042</name>
</gene>
<feature type="domain" description="PH" evidence="2">
    <location>
        <begin position="478"/>
        <end position="659"/>
    </location>
</feature>
<sequence>MSSVLKNTEPKSLKDTNKNAFSPVPSADSFPWKKVDNTNNNLEELKSKIEPPKMEKKKDTLYSAYDSFLDDKRNTFLSESSYNFDTLNRNSYMEESEYEPIVENQMAIITNEQPKPQRYSMLSALAPLTKRVSLDKPKLTPDSQTQDSLKYSEEETSSIDYSYVSYESDYEAIDDSAQPIVQNQLDVKTEKPKKEIATKSLEKKIEENIEKYKKEDENVYESASDSEIEEEDFSLRFQRESVRDSKDVVAEAVAKKLKEINDKEEKEQKEEKPKSKGQIEREKAAEEAKAIEALKPSYVGQTQIKPTINEITPQMVVDAEKEALETAEESITNIKPQFVKNALIQPNVASLTDSMIKPPTQSIYLTAKEIAPLGLGEDSSDNILSKLDSSKLEEEKKDKGKEKYQSDEEIDENKEELKNVSDIKEVKTPEVKDINKPLLTAPQIEPPRNMAFQQQQSQPSFLADDREKQIKVLEHPNPLIYSGYLEKLSTHGRFQRRLFRFDGLILTCLSQNKQKIPGNLNLLNFEPIFLKDGTQESTEIVKSIGKFYKNDPVMPEIINPLVALEKNISPSGIPDLKAHQYYYPKWMLNIQDIESIQPLLSIQNNGRPNNDIAGILNANNQDQNELTFIITTKTISYILRAPNNRDFNRWMYILNRMKETFIELNEEVTNPIPHIERPRFKGFPPPPNNPPPPELQAKRYRNCQDYVKNNLGFSLSIPQSAIMEINRPLVVQVCMDIKDPFYRRIALLKIWNICFTDLLSIDNNVSFNAVIIPVNKAIMAKDGPKMPPMSGMSGPSMNIVNSPGGMIGRPEGMPQNMNNLGIPHGLMSPSMNIKSGTKNDLGIPIATPGLLSPSMKPDMNPMSPPVPSVPSAPGMGTPMGVPGLMSPPMGQPQPGNLKNGPMSSNMMMNNQHNSPMNDNLKMDEMKQGMDQKVNDNINRKNSTSSSSAIESNIKDLMNYGKHDDDDSDDEFYLPKKEDGSLKPFIGRNSVIGNTNSLLHFKKLSLMDVGGDFNSLYRALNNEKNNHQNQKPKFSKQGSTDHFAQELEMLDNMNSKSSQQINMNNMGINTRQVNMTNIIPGVSKTTSMINSNDESIMTEDISVDFPAPPNPYGQTSLGTLNSRYEKAQDFNNESANNMSTPPAPISAEKINIPVDPELLHCLTAMLRIIHRLSGSCFREEQKSFESVPPPVPKWYYQFCVKSFPSFAKLSQTHVINYLECMEEQYIINGHQELPQEYLRIQEALESFIKATRAWERVVNDWKRDIIHRKHLNHRKISFDDDDSIMKVVRINDVLRVNLLLKDHIEENARKETSKLRKFFQPPQQRTSKK</sequence>
<protein>
    <recommendedName>
        <fullName evidence="2">PH domain-containing protein</fullName>
    </recommendedName>
</protein>
<feature type="compositionally biased region" description="Basic and acidic residues" evidence="1">
    <location>
        <begin position="8"/>
        <end position="17"/>
    </location>
</feature>
<feature type="region of interest" description="Disordered" evidence="1">
    <location>
        <begin position="386"/>
        <end position="416"/>
    </location>
</feature>
<dbReference type="OrthoDB" id="2412252at2759"/>
<keyword evidence="4" id="KW-1185">Reference proteome</keyword>
<feature type="region of interest" description="Disordered" evidence="1">
    <location>
        <begin position="257"/>
        <end position="287"/>
    </location>
</feature>
<organism evidence="3 4">
    <name type="scientific">Piromyces finnis</name>
    <dbReference type="NCBI Taxonomy" id="1754191"/>
    <lineage>
        <taxon>Eukaryota</taxon>
        <taxon>Fungi</taxon>
        <taxon>Fungi incertae sedis</taxon>
        <taxon>Chytridiomycota</taxon>
        <taxon>Chytridiomycota incertae sedis</taxon>
        <taxon>Neocallimastigomycetes</taxon>
        <taxon>Neocallimastigales</taxon>
        <taxon>Neocallimastigaceae</taxon>
        <taxon>Piromyces</taxon>
    </lineage>
</organism>
<reference evidence="3 4" key="1">
    <citation type="submission" date="2016-08" db="EMBL/GenBank/DDBJ databases">
        <title>Genomes of anaerobic fungi encode conserved fungal cellulosomes for biomass hydrolysis.</title>
        <authorList>
            <consortium name="DOE Joint Genome Institute"/>
            <person name="Haitjema C.H."/>
            <person name="Gilmore S.P."/>
            <person name="Henske J.K."/>
            <person name="Solomon K.V."/>
            <person name="De Groot R."/>
            <person name="Kuo A."/>
            <person name="Mondo S.J."/>
            <person name="Salamov A.A."/>
            <person name="Labutti K."/>
            <person name="Zhao Z."/>
            <person name="Chiniquy J."/>
            <person name="Barry K."/>
            <person name="Brewer H.M."/>
            <person name="Purvine S.O."/>
            <person name="Wright A.T."/>
            <person name="Boxma B."/>
            <person name="Van Alen T."/>
            <person name="Hackstein J.H."/>
            <person name="Baker S.E."/>
            <person name="Grigoriev I.V."/>
            <person name="O'Malley M.A."/>
        </authorList>
    </citation>
    <scope>NUCLEOTIDE SEQUENCE [LARGE SCALE GENOMIC DNA]</scope>
    <source>
        <strain evidence="4">finn</strain>
    </source>
</reference>
<dbReference type="InterPro" id="IPR011993">
    <property type="entry name" value="PH-like_dom_sf"/>
</dbReference>
<evidence type="ECO:0000256" key="1">
    <source>
        <dbReference type="SAM" id="MobiDB-lite"/>
    </source>
</evidence>
<dbReference type="EMBL" id="MCFH01000071">
    <property type="protein sequence ID" value="ORX42079.1"/>
    <property type="molecule type" value="Genomic_DNA"/>
</dbReference>
<dbReference type="SUPFAM" id="SSF50729">
    <property type="entry name" value="PH domain-like"/>
    <property type="match status" value="1"/>
</dbReference>
<dbReference type="InterPro" id="IPR001849">
    <property type="entry name" value="PH_domain"/>
</dbReference>
<feature type="region of interest" description="Disordered" evidence="1">
    <location>
        <begin position="1"/>
        <end position="36"/>
    </location>
</feature>
<dbReference type="PROSITE" id="PS50003">
    <property type="entry name" value="PH_DOMAIN"/>
    <property type="match status" value="1"/>
</dbReference>
<reference evidence="3 4" key="2">
    <citation type="submission" date="2016-08" db="EMBL/GenBank/DDBJ databases">
        <title>Pervasive Adenine N6-methylation of Active Genes in Fungi.</title>
        <authorList>
            <consortium name="DOE Joint Genome Institute"/>
            <person name="Mondo S.J."/>
            <person name="Dannebaum R.O."/>
            <person name="Kuo R.C."/>
            <person name="Labutti K."/>
            <person name="Haridas S."/>
            <person name="Kuo A."/>
            <person name="Salamov A."/>
            <person name="Ahrendt S.R."/>
            <person name="Lipzen A."/>
            <person name="Sullivan W."/>
            <person name="Andreopoulos W.B."/>
            <person name="Clum A."/>
            <person name="Lindquist E."/>
            <person name="Daum C."/>
            <person name="Ramamoorthy G.K."/>
            <person name="Gryganskyi A."/>
            <person name="Culley D."/>
            <person name="Magnuson J.K."/>
            <person name="James T.Y."/>
            <person name="O'Malley M.A."/>
            <person name="Stajich J.E."/>
            <person name="Spatafora J.W."/>
            <person name="Visel A."/>
            <person name="Grigoriev I.V."/>
        </authorList>
    </citation>
    <scope>NUCLEOTIDE SEQUENCE [LARGE SCALE GENOMIC DNA]</scope>
    <source>
        <strain evidence="4">finn</strain>
    </source>
</reference>
<evidence type="ECO:0000313" key="3">
    <source>
        <dbReference type="EMBL" id="ORX42079.1"/>
    </source>
</evidence>
<proteinExistence type="predicted"/>